<dbReference type="Pfam" id="PF01841">
    <property type="entry name" value="Transglut_core"/>
    <property type="match status" value="1"/>
</dbReference>
<dbReference type="InterPro" id="IPR038765">
    <property type="entry name" value="Papain-like_cys_pep_sf"/>
</dbReference>
<dbReference type="AlphaFoldDB" id="A0A967B7G6"/>
<dbReference type="SMART" id="SM00460">
    <property type="entry name" value="TGc"/>
    <property type="match status" value="1"/>
</dbReference>
<dbReference type="SUPFAM" id="SSF54001">
    <property type="entry name" value="Cysteine proteinases"/>
    <property type="match status" value="1"/>
</dbReference>
<organism evidence="2 3">
    <name type="scientific">Acetobacter estunensis</name>
    <dbReference type="NCBI Taxonomy" id="104097"/>
    <lineage>
        <taxon>Bacteria</taxon>
        <taxon>Pseudomonadati</taxon>
        <taxon>Pseudomonadota</taxon>
        <taxon>Alphaproteobacteria</taxon>
        <taxon>Acetobacterales</taxon>
        <taxon>Acetobacteraceae</taxon>
        <taxon>Acetobacter</taxon>
    </lineage>
</organism>
<comment type="caution">
    <text evidence="2">The sequence shown here is derived from an EMBL/GenBank/DDBJ whole genome shotgun (WGS) entry which is preliminary data.</text>
</comment>
<keyword evidence="3" id="KW-1185">Reference proteome</keyword>
<dbReference type="Pfam" id="PF08379">
    <property type="entry name" value="Bact_transglu_N"/>
    <property type="match status" value="1"/>
</dbReference>
<proteinExistence type="predicted"/>
<accession>A0A967B7G6</accession>
<dbReference type="RefSeq" id="WP_166314488.1">
    <property type="nucleotide sequence ID" value="NZ_WOTH01000011.1"/>
</dbReference>
<gene>
    <name evidence="2" type="ORF">GOB87_07425</name>
</gene>
<reference evidence="2" key="1">
    <citation type="submission" date="2019-11" db="EMBL/GenBank/DDBJ databases">
        <title>Description of new Acetobacter species.</title>
        <authorList>
            <person name="Cleenwerck I."/>
            <person name="Sombolestani A.S."/>
        </authorList>
    </citation>
    <scope>NUCLEOTIDE SEQUENCE</scope>
    <source>
        <strain evidence="2">LMG 1626</strain>
    </source>
</reference>
<sequence>MSAHVALRHRTSYHYDRPVSLGPQTIRLHPREIGRRSVLTYELDVGPVGGAVLWKTDGHDNTVAEAVFDGLMSRFDIEVRMTVDLSPYDPLECRSGPIPILRREADRASYRMPVFNGPLPDDFQTHSERGATAMPLDWLCGLNQRIASSLMYRTRFEPGVWSPAETLARRSGSCRDSAWLFIALARRAGFAARFVSGYLVQEKSGGALTCDLHAWAEAFVLERGWLGFDTTSGQIAAQNHIALAVSAVPEEAAPVSGLLDRCQARFDVTMEARALPRPLQVSARA</sequence>
<protein>
    <submittedName>
        <fullName evidence="2">Transglutaminase family protein</fullName>
    </submittedName>
</protein>
<evidence type="ECO:0000313" key="2">
    <source>
        <dbReference type="EMBL" id="NHO53794.1"/>
    </source>
</evidence>
<dbReference type="Gene3D" id="3.10.620.30">
    <property type="match status" value="1"/>
</dbReference>
<dbReference type="PANTHER" id="PTHR33490">
    <property type="entry name" value="BLR5614 PROTEIN-RELATED"/>
    <property type="match status" value="1"/>
</dbReference>
<evidence type="ECO:0000313" key="3">
    <source>
        <dbReference type="Proteomes" id="UP000597459"/>
    </source>
</evidence>
<feature type="domain" description="Transglutaminase-like" evidence="1">
    <location>
        <begin position="166"/>
        <end position="232"/>
    </location>
</feature>
<dbReference type="InterPro" id="IPR013589">
    <property type="entry name" value="Bac_transglu_N"/>
</dbReference>
<dbReference type="EMBL" id="WOTH01000011">
    <property type="protein sequence ID" value="NHO53794.1"/>
    <property type="molecule type" value="Genomic_DNA"/>
</dbReference>
<evidence type="ECO:0000259" key="1">
    <source>
        <dbReference type="SMART" id="SM00460"/>
    </source>
</evidence>
<name>A0A967B7G6_9PROT</name>
<dbReference type="InterPro" id="IPR002931">
    <property type="entry name" value="Transglutaminase-like"/>
</dbReference>
<dbReference type="Proteomes" id="UP000597459">
    <property type="component" value="Unassembled WGS sequence"/>
</dbReference>
<dbReference type="PANTHER" id="PTHR33490:SF1">
    <property type="entry name" value="SLL1233 PROTEIN"/>
    <property type="match status" value="1"/>
</dbReference>